<feature type="region of interest" description="Disordered" evidence="8">
    <location>
        <begin position="203"/>
        <end position="229"/>
    </location>
</feature>
<dbReference type="CDD" id="cd05472">
    <property type="entry name" value="cnd41_like"/>
    <property type="match status" value="1"/>
</dbReference>
<evidence type="ECO:0000313" key="11">
    <source>
        <dbReference type="Proteomes" id="UP000030645"/>
    </source>
</evidence>
<keyword evidence="11" id="KW-1185">Reference proteome</keyword>
<evidence type="ECO:0000259" key="9">
    <source>
        <dbReference type="PROSITE" id="PS51767"/>
    </source>
</evidence>
<comment type="similarity">
    <text evidence="1">Belongs to the peptidase A1 family.</text>
</comment>
<sequence>MCLHQQHLDTEQQDEFSSEKSSGHCYDENILEDLTRSLQQCQYREGYSYISTYNIQNPRDDHVVAGNPYAGEEIIGFRMGMLPSMQPNLFLAVKAMIMARLQVFVGLRIEFGCGSVGYALEEGKDTADTRHRYRPHIVKISSLLASNVCNPITEAPHHKKATLKVVHKHGPCSHLNQLGDQKMSASDEIKLLEQDQLRVNSIHSQLSKRSGDPGFRGPKSTKSAIPVRSGQTIGSGNYIVTVGLGTPKKQLSLVLDTGSALSWTQCEPCVRYCYAQKEPIFKPLESTSYANVSCASELCNALESTTGVSPGCITSTCEYGVQYGDNSYSVGYLSKERLTLTSSDVIENFYFGCGQNNRGLFRGAAGLLGLSRDRLSLIFQSGKKYGRYFSYCLPSSRSSTGFLSFGYRRPRKAFKFTPLSSLTKDTQFYGLDMTGISVGGKTLPITASVFSKAGTVIDSGTVITRLPPKAYDAVRKAFRQLMSDYKAAQSYSILDTCYDFTGVESVFVPKISFFFSGGVEVEVDVSGIIYAVSQSQVCLALAGNGDDSDVGIFGNFQHLKWEVAYDVGKERVGFSPSAC</sequence>
<dbReference type="eggNOG" id="KOG1339">
    <property type="taxonomic scope" value="Eukaryota"/>
</dbReference>
<reference evidence="11" key="1">
    <citation type="submission" date="2013-01" db="EMBL/GenBank/DDBJ databases">
        <title>Draft Genome Sequence of a Mulberry Tree, Morus notabilis C.K. Schneid.</title>
        <authorList>
            <person name="He N."/>
            <person name="Zhao S."/>
        </authorList>
    </citation>
    <scope>NUCLEOTIDE SEQUENCE</scope>
</reference>
<dbReference type="FunFam" id="2.40.70.10:FF:000021">
    <property type="entry name" value="Aspartyl protease AED1"/>
    <property type="match status" value="1"/>
</dbReference>
<dbReference type="FunFam" id="2.40.70.10:FF:000013">
    <property type="entry name" value="Aspartyl protease AED1"/>
    <property type="match status" value="1"/>
</dbReference>
<organism evidence="10 11">
    <name type="scientific">Morus notabilis</name>
    <dbReference type="NCBI Taxonomy" id="981085"/>
    <lineage>
        <taxon>Eukaryota</taxon>
        <taxon>Viridiplantae</taxon>
        <taxon>Streptophyta</taxon>
        <taxon>Embryophyta</taxon>
        <taxon>Tracheophyta</taxon>
        <taxon>Spermatophyta</taxon>
        <taxon>Magnoliopsida</taxon>
        <taxon>eudicotyledons</taxon>
        <taxon>Gunneridae</taxon>
        <taxon>Pentapetalae</taxon>
        <taxon>rosids</taxon>
        <taxon>fabids</taxon>
        <taxon>Rosales</taxon>
        <taxon>Moraceae</taxon>
        <taxon>Moreae</taxon>
        <taxon>Morus</taxon>
    </lineage>
</organism>
<evidence type="ECO:0000256" key="6">
    <source>
        <dbReference type="ARBA" id="ARBA00023157"/>
    </source>
</evidence>
<dbReference type="GO" id="GO:0004190">
    <property type="term" value="F:aspartic-type endopeptidase activity"/>
    <property type="evidence" value="ECO:0007669"/>
    <property type="project" value="UniProtKB-KW"/>
</dbReference>
<feature type="compositionally biased region" description="Basic and acidic residues" evidence="8">
    <location>
        <begin position="1"/>
        <end position="10"/>
    </location>
</feature>
<dbReference type="PANTHER" id="PTHR13683">
    <property type="entry name" value="ASPARTYL PROTEASES"/>
    <property type="match status" value="1"/>
</dbReference>
<evidence type="ECO:0000256" key="5">
    <source>
        <dbReference type="ARBA" id="ARBA00022801"/>
    </source>
</evidence>
<dbReference type="InterPro" id="IPR032799">
    <property type="entry name" value="TAXi_C"/>
</dbReference>
<name>W9RZ71_9ROSA</name>
<evidence type="ECO:0000256" key="2">
    <source>
        <dbReference type="ARBA" id="ARBA00022670"/>
    </source>
</evidence>
<evidence type="ECO:0000256" key="7">
    <source>
        <dbReference type="PIRSR" id="PIRSR601461-1"/>
    </source>
</evidence>
<protein>
    <submittedName>
        <fullName evidence="10">Aspartic proteinase nepenthesin-2</fullName>
    </submittedName>
</protein>
<dbReference type="Pfam" id="PF14543">
    <property type="entry name" value="TAXi_N"/>
    <property type="match status" value="1"/>
</dbReference>
<keyword evidence="4" id="KW-0064">Aspartyl protease</keyword>
<dbReference type="InterPro" id="IPR033873">
    <property type="entry name" value="CND41-like"/>
</dbReference>
<evidence type="ECO:0000256" key="3">
    <source>
        <dbReference type="ARBA" id="ARBA00022729"/>
    </source>
</evidence>
<keyword evidence="2" id="KW-0645">Protease</keyword>
<dbReference type="PANTHER" id="PTHR13683:SF907">
    <property type="entry name" value="PEPTIDASE A1 DOMAIN-CONTAINING PROTEIN"/>
    <property type="match status" value="1"/>
</dbReference>
<dbReference type="InterPro" id="IPR001461">
    <property type="entry name" value="Aspartic_peptidase_A1"/>
</dbReference>
<dbReference type="SUPFAM" id="SSF50630">
    <property type="entry name" value="Acid proteases"/>
    <property type="match status" value="1"/>
</dbReference>
<evidence type="ECO:0000256" key="1">
    <source>
        <dbReference type="ARBA" id="ARBA00007447"/>
    </source>
</evidence>
<proteinExistence type="inferred from homology"/>
<feature type="domain" description="Peptidase A1" evidence="9">
    <location>
        <begin position="238"/>
        <end position="575"/>
    </location>
</feature>
<dbReference type="STRING" id="981085.W9RZ71"/>
<dbReference type="PROSITE" id="PS51767">
    <property type="entry name" value="PEPTIDASE_A1"/>
    <property type="match status" value="1"/>
</dbReference>
<keyword evidence="5" id="KW-0378">Hydrolase</keyword>
<dbReference type="GO" id="GO:0006508">
    <property type="term" value="P:proteolysis"/>
    <property type="evidence" value="ECO:0007669"/>
    <property type="project" value="UniProtKB-KW"/>
</dbReference>
<keyword evidence="3" id="KW-0732">Signal</keyword>
<dbReference type="InterPro" id="IPR021109">
    <property type="entry name" value="Peptidase_aspartic_dom_sf"/>
</dbReference>
<dbReference type="Pfam" id="PF14541">
    <property type="entry name" value="TAXi_C"/>
    <property type="match status" value="1"/>
</dbReference>
<dbReference type="InterPro" id="IPR032861">
    <property type="entry name" value="TAXi_N"/>
</dbReference>
<dbReference type="Proteomes" id="UP000030645">
    <property type="component" value="Unassembled WGS sequence"/>
</dbReference>
<feature type="active site" evidence="7">
    <location>
        <position position="458"/>
    </location>
</feature>
<dbReference type="AlphaFoldDB" id="W9RZ71"/>
<feature type="region of interest" description="Disordered" evidence="8">
    <location>
        <begin position="1"/>
        <end position="22"/>
    </location>
</feature>
<dbReference type="InterPro" id="IPR033121">
    <property type="entry name" value="PEPTIDASE_A1"/>
</dbReference>
<evidence type="ECO:0000313" key="10">
    <source>
        <dbReference type="EMBL" id="EXC18773.1"/>
    </source>
</evidence>
<feature type="active site" evidence="7">
    <location>
        <position position="256"/>
    </location>
</feature>
<evidence type="ECO:0000256" key="4">
    <source>
        <dbReference type="ARBA" id="ARBA00022750"/>
    </source>
</evidence>
<dbReference type="EMBL" id="KE345839">
    <property type="protein sequence ID" value="EXC18773.1"/>
    <property type="molecule type" value="Genomic_DNA"/>
</dbReference>
<accession>W9RZ71</accession>
<evidence type="ECO:0000256" key="8">
    <source>
        <dbReference type="SAM" id="MobiDB-lite"/>
    </source>
</evidence>
<keyword evidence="6" id="KW-1015">Disulfide bond</keyword>
<dbReference type="Gene3D" id="2.40.70.10">
    <property type="entry name" value="Acid Proteases"/>
    <property type="match status" value="2"/>
</dbReference>
<gene>
    <name evidence="10" type="ORF">L484_007146</name>
</gene>